<reference evidence="3" key="2">
    <citation type="submission" date="2015-01" db="EMBL/GenBank/DDBJ databases">
        <title>Evolutionary Origins and Diversification of the Mycorrhizal Mutualists.</title>
        <authorList>
            <consortium name="DOE Joint Genome Institute"/>
            <consortium name="Mycorrhizal Genomics Consortium"/>
            <person name="Kohler A."/>
            <person name="Kuo A."/>
            <person name="Nagy L.G."/>
            <person name="Floudas D."/>
            <person name="Copeland A."/>
            <person name="Barry K.W."/>
            <person name="Cichocki N."/>
            <person name="Veneault-Fourrey C."/>
            <person name="LaButti K."/>
            <person name="Lindquist E.A."/>
            <person name="Lipzen A."/>
            <person name="Lundell T."/>
            <person name="Morin E."/>
            <person name="Murat C."/>
            <person name="Riley R."/>
            <person name="Ohm R."/>
            <person name="Sun H."/>
            <person name="Tunlid A."/>
            <person name="Henrissat B."/>
            <person name="Grigoriev I.V."/>
            <person name="Hibbett D.S."/>
            <person name="Martin F."/>
        </authorList>
    </citation>
    <scope>NUCLEOTIDE SEQUENCE [LARGE SCALE GENOMIC DNA]</scope>
    <source>
        <strain evidence="3">MAFF 305830</strain>
    </source>
</reference>
<evidence type="ECO:0000313" key="3">
    <source>
        <dbReference type="Proteomes" id="UP000054097"/>
    </source>
</evidence>
<keyword evidence="3" id="KW-1185">Reference proteome</keyword>
<protein>
    <submittedName>
        <fullName evidence="2">Uncharacterized protein</fullName>
    </submittedName>
</protein>
<reference evidence="2 3" key="1">
    <citation type="submission" date="2014-04" db="EMBL/GenBank/DDBJ databases">
        <authorList>
            <consortium name="DOE Joint Genome Institute"/>
            <person name="Kuo A."/>
            <person name="Zuccaro A."/>
            <person name="Kohler A."/>
            <person name="Nagy L.G."/>
            <person name="Floudas D."/>
            <person name="Copeland A."/>
            <person name="Barry K.W."/>
            <person name="Cichocki N."/>
            <person name="Veneault-Fourrey C."/>
            <person name="LaButti K."/>
            <person name="Lindquist E.A."/>
            <person name="Lipzen A."/>
            <person name="Lundell T."/>
            <person name="Morin E."/>
            <person name="Murat C."/>
            <person name="Sun H."/>
            <person name="Tunlid A."/>
            <person name="Henrissat B."/>
            <person name="Grigoriev I.V."/>
            <person name="Hibbett D.S."/>
            <person name="Martin F."/>
            <person name="Nordberg H.P."/>
            <person name="Cantor M.N."/>
            <person name="Hua S.X."/>
        </authorList>
    </citation>
    <scope>NUCLEOTIDE SEQUENCE [LARGE SCALE GENOMIC DNA]</scope>
    <source>
        <strain evidence="2 3">MAFF 305830</strain>
    </source>
</reference>
<gene>
    <name evidence="2" type="ORF">M408DRAFT_332815</name>
</gene>
<evidence type="ECO:0000256" key="1">
    <source>
        <dbReference type="SAM" id="Phobius"/>
    </source>
</evidence>
<organism evidence="2 3">
    <name type="scientific">Serendipita vermifera MAFF 305830</name>
    <dbReference type="NCBI Taxonomy" id="933852"/>
    <lineage>
        <taxon>Eukaryota</taxon>
        <taxon>Fungi</taxon>
        <taxon>Dikarya</taxon>
        <taxon>Basidiomycota</taxon>
        <taxon>Agaricomycotina</taxon>
        <taxon>Agaricomycetes</taxon>
        <taxon>Sebacinales</taxon>
        <taxon>Serendipitaceae</taxon>
        <taxon>Serendipita</taxon>
    </lineage>
</organism>
<dbReference type="EMBL" id="KN824350">
    <property type="protein sequence ID" value="KIM22694.1"/>
    <property type="molecule type" value="Genomic_DNA"/>
</dbReference>
<keyword evidence="1" id="KW-1133">Transmembrane helix</keyword>
<dbReference type="Proteomes" id="UP000054097">
    <property type="component" value="Unassembled WGS sequence"/>
</dbReference>
<feature type="transmembrane region" description="Helical" evidence="1">
    <location>
        <begin position="57"/>
        <end position="78"/>
    </location>
</feature>
<dbReference type="HOGENOM" id="CLU_1950152_0_0_1"/>
<sequence length="129" mass="14151">MSAEAWALRTFVFDISSTPRFTFVPAFQTPHSQHLMSTTEKLSSEVKMVLDADKQQAEGVGIVMALFAGALVSLAQIMEGVDPEDPKTTTASWQAMRVFLYGSVMLNLAGAFLSRITIKMCTDLSLAYH</sequence>
<keyword evidence="1" id="KW-0472">Membrane</keyword>
<feature type="transmembrane region" description="Helical" evidence="1">
    <location>
        <begin position="98"/>
        <end position="118"/>
    </location>
</feature>
<accession>A0A0C3ARM8</accession>
<evidence type="ECO:0000313" key="2">
    <source>
        <dbReference type="EMBL" id="KIM22694.1"/>
    </source>
</evidence>
<name>A0A0C3ARM8_SERVB</name>
<dbReference type="OrthoDB" id="3225366at2759"/>
<keyword evidence="1" id="KW-0812">Transmembrane</keyword>
<dbReference type="AlphaFoldDB" id="A0A0C3ARM8"/>
<proteinExistence type="predicted"/>